<evidence type="ECO:0000256" key="11">
    <source>
        <dbReference type="ARBA" id="ARBA00023444"/>
    </source>
</evidence>
<keyword evidence="6" id="KW-0560">Oxidoreductase</keyword>
<evidence type="ECO:0000256" key="10">
    <source>
        <dbReference type="ARBA" id="ARBA00023157"/>
    </source>
</evidence>
<accession>A0A369XLQ2</accession>
<evidence type="ECO:0008006" key="15">
    <source>
        <dbReference type="Google" id="ProtNLM"/>
    </source>
</evidence>
<evidence type="ECO:0000256" key="6">
    <source>
        <dbReference type="ARBA" id="ARBA00023002"/>
    </source>
</evidence>
<reference evidence="13 14" key="1">
    <citation type="submission" date="2018-05" db="EMBL/GenBank/DDBJ databases">
        <title>Integrated omic analyses show evidence that a Ca. Accumulibacter phosphatis strain performs denitrification under micro-aerobic conditions.</title>
        <authorList>
            <person name="Camejo P.Y."/>
            <person name="Katherine M.D."/>
            <person name="Daniel N.R."/>
        </authorList>
    </citation>
    <scope>NUCLEOTIDE SEQUENCE [LARGE SCALE GENOMIC DNA]</scope>
    <source>
        <strain evidence="13">UW-LDO-IC</strain>
    </source>
</reference>
<keyword evidence="5 12" id="KW-1133">Transmembrane helix</keyword>
<comment type="pathway">
    <text evidence="11">Porphyrin-containing compound metabolism.</text>
</comment>
<feature type="transmembrane region" description="Helical" evidence="12">
    <location>
        <begin position="138"/>
        <end position="160"/>
    </location>
</feature>
<dbReference type="Pfam" id="PF02628">
    <property type="entry name" value="COX15-CtaA"/>
    <property type="match status" value="1"/>
</dbReference>
<dbReference type="GO" id="GO:0016491">
    <property type="term" value="F:oxidoreductase activity"/>
    <property type="evidence" value="ECO:0007669"/>
    <property type="project" value="UniProtKB-KW"/>
</dbReference>
<evidence type="ECO:0000256" key="4">
    <source>
        <dbReference type="ARBA" id="ARBA00022723"/>
    </source>
</evidence>
<organism evidence="13 14">
    <name type="scientific">Candidatus Accumulibacter meliphilus</name>
    <dbReference type="NCBI Taxonomy" id="2211374"/>
    <lineage>
        <taxon>Bacteria</taxon>
        <taxon>Pseudomonadati</taxon>
        <taxon>Pseudomonadota</taxon>
        <taxon>Betaproteobacteria</taxon>
        <taxon>Candidatus Accumulibacter</taxon>
    </lineage>
</organism>
<keyword evidence="4" id="KW-0479">Metal-binding</keyword>
<dbReference type="AlphaFoldDB" id="A0A369XLQ2"/>
<evidence type="ECO:0000256" key="1">
    <source>
        <dbReference type="ARBA" id="ARBA00004141"/>
    </source>
</evidence>
<feature type="transmembrane region" description="Helical" evidence="12">
    <location>
        <begin position="180"/>
        <end position="201"/>
    </location>
</feature>
<dbReference type="EMBL" id="QPGA01000022">
    <property type="protein sequence ID" value="RDE50280.1"/>
    <property type="molecule type" value="Genomic_DNA"/>
</dbReference>
<keyword evidence="2" id="KW-1003">Cell membrane</keyword>
<comment type="caution">
    <text evidence="13">The sequence shown here is derived from an EMBL/GenBank/DDBJ whole genome shotgun (WGS) entry which is preliminary data.</text>
</comment>
<sequence>MVESPTAGTAGGGQRRLIASQALRLQKIRTIACWLTALSLLVVLLSAWLRLAAAGLGCADWPACYAQLLSGEPLLQTCGLLRLLHRATASLALLLACYLAWLCWRRPSLPSPARPASMLVALVLALAVLGFWSSDPRLAGVAFLNILGGLGLVSFSWRVVLASTPDALLTGTGASAPPRLVLCLGGAALSVTVILGALIGARYAAVACTSFPDCAGSWWPTAAGWAALQAFASLAEAPPAGEAGGLSLHLLHRWSALLTLLVLGAAAWQAFANGVTRRAAVALLVLLIAQLAIGALTVISGFSLWLAIAHGVGAAALLAALATFRRRCSGPADPGAA</sequence>
<keyword evidence="3 12" id="KW-0812">Transmembrane</keyword>
<evidence type="ECO:0000256" key="3">
    <source>
        <dbReference type="ARBA" id="ARBA00022692"/>
    </source>
</evidence>
<dbReference type="InterPro" id="IPR050450">
    <property type="entry name" value="COX15/CtaA_HemeA_synthase"/>
</dbReference>
<feature type="transmembrane region" description="Helical" evidence="12">
    <location>
        <begin position="305"/>
        <end position="324"/>
    </location>
</feature>
<keyword evidence="9 12" id="KW-0472">Membrane</keyword>
<name>A0A369XLQ2_9PROT</name>
<proteinExistence type="predicted"/>
<evidence type="ECO:0000313" key="14">
    <source>
        <dbReference type="Proteomes" id="UP000253831"/>
    </source>
</evidence>
<evidence type="ECO:0000313" key="13">
    <source>
        <dbReference type="EMBL" id="RDE50280.1"/>
    </source>
</evidence>
<dbReference type="PANTHER" id="PTHR35457">
    <property type="entry name" value="HEME A SYNTHASE"/>
    <property type="match status" value="1"/>
</dbReference>
<dbReference type="PANTHER" id="PTHR35457:SF1">
    <property type="entry name" value="HEME A SYNTHASE"/>
    <property type="match status" value="1"/>
</dbReference>
<evidence type="ECO:0000256" key="5">
    <source>
        <dbReference type="ARBA" id="ARBA00022989"/>
    </source>
</evidence>
<feature type="transmembrane region" description="Helical" evidence="12">
    <location>
        <begin position="83"/>
        <end position="104"/>
    </location>
</feature>
<protein>
    <recommendedName>
        <fullName evidence="15">Heme A synthase, cytochrome oxidase biogenesis protein Cox15-CtaA</fullName>
    </recommendedName>
</protein>
<keyword evidence="10" id="KW-1015">Disulfide bond</keyword>
<dbReference type="GO" id="GO:0046872">
    <property type="term" value="F:metal ion binding"/>
    <property type="evidence" value="ECO:0007669"/>
    <property type="project" value="UniProtKB-KW"/>
</dbReference>
<feature type="transmembrane region" description="Helical" evidence="12">
    <location>
        <begin position="116"/>
        <end position="132"/>
    </location>
</feature>
<feature type="transmembrane region" description="Helical" evidence="12">
    <location>
        <begin position="254"/>
        <end position="272"/>
    </location>
</feature>
<evidence type="ECO:0000256" key="7">
    <source>
        <dbReference type="ARBA" id="ARBA00023004"/>
    </source>
</evidence>
<dbReference type="Proteomes" id="UP000253831">
    <property type="component" value="Unassembled WGS sequence"/>
</dbReference>
<dbReference type="GO" id="GO:0006784">
    <property type="term" value="P:heme A biosynthetic process"/>
    <property type="evidence" value="ECO:0007669"/>
    <property type="project" value="InterPro"/>
</dbReference>
<feature type="transmembrane region" description="Helical" evidence="12">
    <location>
        <begin position="31"/>
        <end position="51"/>
    </location>
</feature>
<evidence type="ECO:0000256" key="8">
    <source>
        <dbReference type="ARBA" id="ARBA00023133"/>
    </source>
</evidence>
<comment type="subcellular location">
    <subcellularLocation>
        <location evidence="1">Membrane</location>
        <topology evidence="1">Multi-pass membrane protein</topology>
    </subcellularLocation>
</comment>
<evidence type="ECO:0000256" key="9">
    <source>
        <dbReference type="ARBA" id="ARBA00023136"/>
    </source>
</evidence>
<evidence type="ECO:0000256" key="2">
    <source>
        <dbReference type="ARBA" id="ARBA00022475"/>
    </source>
</evidence>
<evidence type="ECO:0000256" key="12">
    <source>
        <dbReference type="SAM" id="Phobius"/>
    </source>
</evidence>
<dbReference type="InterPro" id="IPR003780">
    <property type="entry name" value="COX15/CtaA_fam"/>
</dbReference>
<gene>
    <name evidence="13" type="ORF">DVS81_11885</name>
</gene>
<keyword evidence="8" id="KW-0350">Heme biosynthesis</keyword>
<dbReference type="GO" id="GO:0016020">
    <property type="term" value="C:membrane"/>
    <property type="evidence" value="ECO:0007669"/>
    <property type="project" value="UniProtKB-SubCell"/>
</dbReference>
<keyword evidence="7" id="KW-0408">Iron</keyword>
<feature type="transmembrane region" description="Helical" evidence="12">
    <location>
        <begin position="279"/>
        <end position="299"/>
    </location>
</feature>